<proteinExistence type="predicted"/>
<gene>
    <name evidence="1" type="ORF">LVIROSA_LOCUS15084</name>
</gene>
<name>A0AAU9MU27_9ASTR</name>
<evidence type="ECO:0000313" key="2">
    <source>
        <dbReference type="Proteomes" id="UP001157418"/>
    </source>
</evidence>
<reference evidence="1 2" key="1">
    <citation type="submission" date="2022-01" db="EMBL/GenBank/DDBJ databases">
        <authorList>
            <person name="Xiong W."/>
            <person name="Schranz E."/>
        </authorList>
    </citation>
    <scope>NUCLEOTIDE SEQUENCE [LARGE SCALE GENOMIC DNA]</scope>
</reference>
<sequence length="93" mass="10485">MKESMDLNMAELISEIAKEVEKIEKNYFFLHGKVDVVADVIARLVEHNTAYSTKLDAKSEKDSHVFAKLEFLSSIKESISKASLLNQSSISHK</sequence>
<comment type="caution">
    <text evidence="1">The sequence shown here is derived from an EMBL/GenBank/DDBJ whole genome shotgun (WGS) entry which is preliminary data.</text>
</comment>
<dbReference type="EMBL" id="CAKMRJ010002223">
    <property type="protein sequence ID" value="CAH1428133.1"/>
    <property type="molecule type" value="Genomic_DNA"/>
</dbReference>
<organism evidence="1 2">
    <name type="scientific">Lactuca virosa</name>
    <dbReference type="NCBI Taxonomy" id="75947"/>
    <lineage>
        <taxon>Eukaryota</taxon>
        <taxon>Viridiplantae</taxon>
        <taxon>Streptophyta</taxon>
        <taxon>Embryophyta</taxon>
        <taxon>Tracheophyta</taxon>
        <taxon>Spermatophyta</taxon>
        <taxon>Magnoliopsida</taxon>
        <taxon>eudicotyledons</taxon>
        <taxon>Gunneridae</taxon>
        <taxon>Pentapetalae</taxon>
        <taxon>asterids</taxon>
        <taxon>campanulids</taxon>
        <taxon>Asterales</taxon>
        <taxon>Asteraceae</taxon>
        <taxon>Cichorioideae</taxon>
        <taxon>Cichorieae</taxon>
        <taxon>Lactucinae</taxon>
        <taxon>Lactuca</taxon>
    </lineage>
</organism>
<keyword evidence="2" id="KW-1185">Reference proteome</keyword>
<accession>A0AAU9MU27</accession>
<evidence type="ECO:0000313" key="1">
    <source>
        <dbReference type="EMBL" id="CAH1428133.1"/>
    </source>
</evidence>
<dbReference type="Proteomes" id="UP001157418">
    <property type="component" value="Unassembled WGS sequence"/>
</dbReference>
<dbReference type="AlphaFoldDB" id="A0AAU9MU27"/>
<protein>
    <submittedName>
        <fullName evidence="1">Uncharacterized protein</fullName>
    </submittedName>
</protein>